<dbReference type="SUPFAM" id="SSF63748">
    <property type="entry name" value="Tudor/PWWP/MBT"/>
    <property type="match status" value="1"/>
</dbReference>
<evidence type="ECO:0000256" key="2">
    <source>
        <dbReference type="SAM" id="MobiDB-lite"/>
    </source>
</evidence>
<dbReference type="Gene3D" id="2.40.50.90">
    <property type="match status" value="1"/>
</dbReference>
<dbReference type="GO" id="GO:0030719">
    <property type="term" value="P:P granule organization"/>
    <property type="evidence" value="ECO:0007669"/>
    <property type="project" value="TreeGrafter"/>
</dbReference>
<dbReference type="SMART" id="SM00322">
    <property type="entry name" value="KH"/>
    <property type="match status" value="2"/>
</dbReference>
<dbReference type="CDD" id="cd00105">
    <property type="entry name" value="KH-I"/>
    <property type="match status" value="1"/>
</dbReference>
<keyword evidence="4" id="KW-0418">Kinase</keyword>
<evidence type="ECO:0000313" key="4">
    <source>
        <dbReference type="EMBL" id="JAI16923.1"/>
    </source>
</evidence>
<dbReference type="GO" id="GO:0003723">
    <property type="term" value="F:RNA binding"/>
    <property type="evidence" value="ECO:0007669"/>
    <property type="project" value="UniProtKB-UniRule"/>
</dbReference>
<reference evidence="4" key="1">
    <citation type="journal article" date="2015" name="Insect Biochem. Mol. Biol.">
        <title>An insight into the sialome of the horse fly, Tabanus bromius.</title>
        <authorList>
            <person name="Ribeiro J.M."/>
            <person name="Kazimirova M."/>
            <person name="Takac P."/>
            <person name="Andersen J.F."/>
            <person name="Francischetti I.M."/>
        </authorList>
    </citation>
    <scope>NUCLEOTIDE SEQUENCE</scope>
</reference>
<dbReference type="PANTHER" id="PTHR22948">
    <property type="entry name" value="TUDOR DOMAIN CONTAINING PROTEIN"/>
    <property type="match status" value="1"/>
</dbReference>
<dbReference type="Pfam" id="PF00013">
    <property type="entry name" value="KH_1"/>
    <property type="match status" value="2"/>
</dbReference>
<dbReference type="PROSITE" id="PS50304">
    <property type="entry name" value="TUDOR"/>
    <property type="match status" value="1"/>
</dbReference>
<keyword evidence="1" id="KW-0694">RNA-binding</keyword>
<feature type="domain" description="Tudor" evidence="3">
    <location>
        <begin position="284"/>
        <end position="349"/>
    </location>
</feature>
<dbReference type="Gene3D" id="2.30.30.140">
    <property type="match status" value="1"/>
</dbReference>
<dbReference type="InterPro" id="IPR036612">
    <property type="entry name" value="KH_dom_type_1_sf"/>
</dbReference>
<dbReference type="GO" id="GO:0034587">
    <property type="term" value="P:piRNA processing"/>
    <property type="evidence" value="ECO:0007669"/>
    <property type="project" value="TreeGrafter"/>
</dbReference>
<feature type="compositionally biased region" description="Low complexity" evidence="2">
    <location>
        <begin position="201"/>
        <end position="212"/>
    </location>
</feature>
<dbReference type="InterPro" id="IPR050621">
    <property type="entry name" value="Tudor_domain_containing"/>
</dbReference>
<dbReference type="InterPro" id="IPR035437">
    <property type="entry name" value="SNase_OB-fold_sf"/>
</dbReference>
<dbReference type="PANTHER" id="PTHR22948:SF29">
    <property type="entry name" value="FI02030P-RELATED"/>
    <property type="match status" value="1"/>
</dbReference>
<feature type="region of interest" description="Disordered" evidence="2">
    <location>
        <begin position="558"/>
        <end position="577"/>
    </location>
</feature>
<dbReference type="AlphaFoldDB" id="A0A0K8TRZ3"/>
<feature type="region of interest" description="Disordered" evidence="2">
    <location>
        <begin position="188"/>
        <end position="212"/>
    </location>
</feature>
<dbReference type="EMBL" id="GDAI01000680">
    <property type="protein sequence ID" value="JAI16923.1"/>
    <property type="molecule type" value="mRNA"/>
</dbReference>
<sequence>PALRLMLGVGLCTLGGAMLYVYFKNKQEEDDLDGKLLRKEVTVSIVMPNEIVPVIVGRNGANIKIISEKTCTKIRFREKDENNHYCDIQGFPESVDEAKLMMLKDVQRSPTVKEEIFVPQTACGKIIGRCGEALQEICRKSLAKVSVDSGDRSISSSTRRVLISGNRKQVEIAKKLIEEKVKEDAAYRKSLEEQKREPRRSPTNSVSSTHSSLVSLSSNLPISEKLTLNDNEKPMEVYVSAIASPAKFWLQLVGPQSRKLDELVETMTEYYENEQNQAIHKIADPYLGQIVAALFKYDGKWYRAEIVGILPNQYNPRDVVLDLYFVDYGDSEYVAPHEVFELRTDFLTLRFQAIECYLAHVKPALSNDPDLWDPQSIAKFEELTHVASWKKLISRVVTYKERPKGGNHIRREGSPVPGVELYDTSDGSDINIAHALITQGYAVPDFPDDDKSEVLRLDGGHYGNNTLSTASSQSNVHETFFKDTNAYNNNPNNFTNEHSSINDEYDSSYEGTPTNNTNLYSETRFMNGNSLHQKIPNLKESSEQLLNSESLNGLNGNVVQDKSNHVNHNNWNNLISS</sequence>
<dbReference type="InterPro" id="IPR002999">
    <property type="entry name" value="Tudor"/>
</dbReference>
<feature type="compositionally biased region" description="Low complexity" evidence="2">
    <location>
        <begin position="566"/>
        <end position="577"/>
    </location>
</feature>
<dbReference type="Gene3D" id="3.30.1370.10">
    <property type="entry name" value="K Homology domain, type 1"/>
    <property type="match status" value="2"/>
</dbReference>
<dbReference type="GO" id="GO:0005739">
    <property type="term" value="C:mitochondrion"/>
    <property type="evidence" value="ECO:0007669"/>
    <property type="project" value="UniProtKB-ARBA"/>
</dbReference>
<organism evidence="4">
    <name type="scientific">Tabanus bromius</name>
    <name type="common">Band-eyed brown horse fly</name>
    <dbReference type="NCBI Taxonomy" id="304241"/>
    <lineage>
        <taxon>Eukaryota</taxon>
        <taxon>Metazoa</taxon>
        <taxon>Ecdysozoa</taxon>
        <taxon>Arthropoda</taxon>
        <taxon>Hexapoda</taxon>
        <taxon>Insecta</taxon>
        <taxon>Pterygota</taxon>
        <taxon>Neoptera</taxon>
        <taxon>Endopterygota</taxon>
        <taxon>Diptera</taxon>
        <taxon>Brachycera</taxon>
        <taxon>Tabanomorpha</taxon>
        <taxon>Tabanoidea</taxon>
        <taxon>Tabanidae</taxon>
        <taxon>Tabanus</taxon>
    </lineage>
</organism>
<name>A0A0K8TRZ3_TABBR</name>
<dbReference type="InterPro" id="IPR004087">
    <property type="entry name" value="KH_dom"/>
</dbReference>
<protein>
    <submittedName>
        <fullName evidence="4">Putative kinase anchor protein</fullName>
    </submittedName>
</protein>
<dbReference type="PROSITE" id="PS50084">
    <property type="entry name" value="KH_TYPE_1"/>
    <property type="match status" value="2"/>
</dbReference>
<dbReference type="GO" id="GO:0007283">
    <property type="term" value="P:spermatogenesis"/>
    <property type="evidence" value="ECO:0007669"/>
    <property type="project" value="TreeGrafter"/>
</dbReference>
<feature type="compositionally biased region" description="Basic and acidic residues" evidence="2">
    <location>
        <begin position="188"/>
        <end position="200"/>
    </location>
</feature>
<accession>A0A0K8TRZ3</accession>
<evidence type="ECO:0000256" key="1">
    <source>
        <dbReference type="PROSITE-ProRule" id="PRU00117"/>
    </source>
</evidence>
<keyword evidence="4" id="KW-0808">Transferase</keyword>
<dbReference type="InterPro" id="IPR004088">
    <property type="entry name" value="KH_dom_type_1"/>
</dbReference>
<dbReference type="SMART" id="SM00333">
    <property type="entry name" value="TUDOR"/>
    <property type="match status" value="1"/>
</dbReference>
<proteinExistence type="evidence at transcript level"/>
<feature type="non-terminal residue" evidence="4">
    <location>
        <position position="1"/>
    </location>
</feature>
<dbReference type="GO" id="GO:0016301">
    <property type="term" value="F:kinase activity"/>
    <property type="evidence" value="ECO:0007669"/>
    <property type="project" value="UniProtKB-KW"/>
</dbReference>
<dbReference type="SUPFAM" id="SSF54791">
    <property type="entry name" value="Eukaryotic type KH-domain (KH-domain type I)"/>
    <property type="match status" value="2"/>
</dbReference>
<dbReference type="Pfam" id="PF00567">
    <property type="entry name" value="TUDOR"/>
    <property type="match status" value="1"/>
</dbReference>
<evidence type="ECO:0000259" key="3">
    <source>
        <dbReference type="PROSITE" id="PS50304"/>
    </source>
</evidence>
<dbReference type="GO" id="GO:0043186">
    <property type="term" value="C:P granule"/>
    <property type="evidence" value="ECO:0007669"/>
    <property type="project" value="TreeGrafter"/>
</dbReference>